<feature type="non-terminal residue" evidence="7">
    <location>
        <position position="1"/>
    </location>
</feature>
<organism evidence="7 8">
    <name type="scientific">Cymbomonas tetramitiformis</name>
    <dbReference type="NCBI Taxonomy" id="36881"/>
    <lineage>
        <taxon>Eukaryota</taxon>
        <taxon>Viridiplantae</taxon>
        <taxon>Chlorophyta</taxon>
        <taxon>Pyramimonadophyceae</taxon>
        <taxon>Pyramimonadales</taxon>
        <taxon>Pyramimonadaceae</taxon>
        <taxon>Cymbomonas</taxon>
    </lineage>
</organism>
<keyword evidence="2" id="KW-0489">Methyltransferase</keyword>
<dbReference type="EC" id="2.1.1.6" evidence="1"/>
<keyword evidence="3" id="KW-0808">Transferase</keyword>
<dbReference type="GO" id="GO:0016206">
    <property type="term" value="F:catechol O-methyltransferase activity"/>
    <property type="evidence" value="ECO:0007669"/>
    <property type="project" value="UniProtKB-EC"/>
</dbReference>
<evidence type="ECO:0000256" key="1">
    <source>
        <dbReference type="ARBA" id="ARBA00012880"/>
    </source>
</evidence>
<dbReference type="Gene3D" id="3.40.50.150">
    <property type="entry name" value="Vaccinia Virus protein VP39"/>
    <property type="match status" value="1"/>
</dbReference>
<comment type="caution">
    <text evidence="7">The sequence shown here is derived from an EMBL/GenBank/DDBJ whole genome shotgun (WGS) entry which is preliminary data.</text>
</comment>
<keyword evidence="5" id="KW-0128">Catecholamine metabolism</keyword>
<keyword evidence="4" id="KW-0949">S-adenosyl-L-methionine</keyword>
<keyword evidence="8" id="KW-1185">Reference proteome</keyword>
<accession>A0AAE0FRQ1</accession>
<dbReference type="InterPro" id="IPR002935">
    <property type="entry name" value="SAM_O-MeTrfase"/>
</dbReference>
<dbReference type="GO" id="GO:0006584">
    <property type="term" value="P:catecholamine metabolic process"/>
    <property type="evidence" value="ECO:0007669"/>
    <property type="project" value="UniProtKB-KW"/>
</dbReference>
<dbReference type="PANTHER" id="PTHR43836:SF9">
    <property type="entry name" value="O-METHYLTRANSFERASE"/>
    <property type="match status" value="1"/>
</dbReference>
<name>A0AAE0FRQ1_9CHLO</name>
<evidence type="ECO:0000256" key="3">
    <source>
        <dbReference type="ARBA" id="ARBA00022679"/>
    </source>
</evidence>
<dbReference type="PROSITE" id="PS51682">
    <property type="entry name" value="SAM_OMT_I"/>
    <property type="match status" value="1"/>
</dbReference>
<evidence type="ECO:0000313" key="8">
    <source>
        <dbReference type="Proteomes" id="UP001190700"/>
    </source>
</evidence>
<evidence type="ECO:0000256" key="4">
    <source>
        <dbReference type="ARBA" id="ARBA00022691"/>
    </source>
</evidence>
<dbReference type="AlphaFoldDB" id="A0AAE0FRQ1"/>
<dbReference type="Pfam" id="PF13578">
    <property type="entry name" value="Methyltransf_24"/>
    <property type="match status" value="1"/>
</dbReference>
<sequence length="176" mass="19286">VAVEVGTMAGYSAILIAQTLRDSTCKLYTLEADWKWVLVAKRFLWMCNQGERGDGEERVGERVKVQWGDALQTIPKLSTSNGGKIETASVDFLLIDGQPKDYLGYLKAAEPLLAPGAVVVAATAGVFKDSVAEYLDYVRNGGDQGQYASSRYLDAKFGWYDEVADGMEVSVYQPLK</sequence>
<evidence type="ECO:0000313" key="7">
    <source>
        <dbReference type="EMBL" id="KAK3264670.1"/>
    </source>
</evidence>
<dbReference type="EMBL" id="LGRX02014411">
    <property type="protein sequence ID" value="KAK3264670.1"/>
    <property type="molecule type" value="Genomic_DNA"/>
</dbReference>
<dbReference type="Proteomes" id="UP001190700">
    <property type="component" value="Unassembled WGS sequence"/>
</dbReference>
<evidence type="ECO:0000256" key="6">
    <source>
        <dbReference type="ARBA" id="ARBA00023453"/>
    </source>
</evidence>
<comment type="similarity">
    <text evidence="6">Belongs to the class I-like SAM-binding methyltransferase superfamily. Cation-dependent O-methyltransferase family.</text>
</comment>
<dbReference type="SUPFAM" id="SSF53335">
    <property type="entry name" value="S-adenosyl-L-methionine-dependent methyltransferases"/>
    <property type="match status" value="1"/>
</dbReference>
<evidence type="ECO:0000256" key="2">
    <source>
        <dbReference type="ARBA" id="ARBA00022603"/>
    </source>
</evidence>
<reference evidence="7 8" key="1">
    <citation type="journal article" date="2015" name="Genome Biol. Evol.">
        <title>Comparative Genomics of a Bacterivorous Green Alga Reveals Evolutionary Causalities and Consequences of Phago-Mixotrophic Mode of Nutrition.</title>
        <authorList>
            <person name="Burns J.A."/>
            <person name="Paasch A."/>
            <person name="Narechania A."/>
            <person name="Kim E."/>
        </authorList>
    </citation>
    <scope>NUCLEOTIDE SEQUENCE [LARGE SCALE GENOMIC DNA]</scope>
    <source>
        <strain evidence="7 8">PLY_AMNH</strain>
    </source>
</reference>
<protein>
    <recommendedName>
        <fullName evidence="1">catechol O-methyltransferase</fullName>
        <ecNumber evidence="1">2.1.1.6</ecNumber>
    </recommendedName>
</protein>
<evidence type="ECO:0000256" key="5">
    <source>
        <dbReference type="ARBA" id="ARBA00022939"/>
    </source>
</evidence>
<dbReference type="PANTHER" id="PTHR43836">
    <property type="entry name" value="CATECHOL O-METHYLTRANSFERASE 1-RELATED"/>
    <property type="match status" value="1"/>
</dbReference>
<proteinExistence type="inferred from homology"/>
<dbReference type="InterPro" id="IPR029063">
    <property type="entry name" value="SAM-dependent_MTases_sf"/>
</dbReference>
<dbReference type="GO" id="GO:0032259">
    <property type="term" value="P:methylation"/>
    <property type="evidence" value="ECO:0007669"/>
    <property type="project" value="UniProtKB-KW"/>
</dbReference>
<gene>
    <name evidence="7" type="ORF">CYMTET_26604</name>
</gene>